<sequence>MSIGLRLQPESVLRDGFGFCGDYKSPLIPSYLVICSTLMLLLYFFILLGASAKVSNLELYGEAGIAFLSCAYLNSQYLFCQIPSDYACYCSNENARASVVGCLAQNDTLPRDLASYYSKYCEKYYEVKVSYEQLESSLDYYLSSATDPALTNPNFNMTADNMTTPLLVNETAKQLYRKSYEVFLGNYDHSIYYGIGAVSYWFLVFIVAAVANWSVVLFPGLRGYFDGKFSRAWRKHITMPALVTRKRSTQQDFLGGFLSFLIPSRLESVLLFVFFWLVFALMVVEIRYIPHDPLFKTKKEAITRFVADRTGIIATIMVPLLVLFGGRNNFLQWLTRWDFATFIVYHRWIARLMVAMSFTHGVCFSAIYVWDGIYAEEMAEEYVTWGIVAIACGGIICFQGLLFLRRAYYEVFLVLHIILAVFFVAGLWKHISVLSYPQLVYPIFAIWGFDRLVRVFRIFIFGFTLAKVELISEDALKVTVSKPRHWKSIPGGHSWLHFGSSWYFWQSHPFTFVEVPSESGSDIIFYCKVKGGVTKSLGKKLAKVPGRALSMRVAVEGPYGETSPVQRHSSVTYIAGGNGIPGIFAETLELARNAAKRQTQNQKIKLVWIIRELRSIAWFHEELKLLQHLPVETTIYITRPERQDACEDLADVLQKYTQIDQSSKDSSDKKDEKESKSEADIEKSDLFACLRQSLSHIKILEGRPSISKVIEESIDEATGSTAFVTCGHPAMVDDVRYLALKAIYSTEKRVDFYDQLQVWA</sequence>
<keyword evidence="9" id="KW-0249">Electron transport</keyword>
<evidence type="ECO:0000256" key="14">
    <source>
        <dbReference type="ARBA" id="ARBA00023180"/>
    </source>
</evidence>
<dbReference type="GO" id="GO:0005886">
    <property type="term" value="C:plasma membrane"/>
    <property type="evidence" value="ECO:0007669"/>
    <property type="project" value="UniProtKB-SubCell"/>
</dbReference>
<feature type="transmembrane region" description="Helical" evidence="16">
    <location>
        <begin position="200"/>
        <end position="225"/>
    </location>
</feature>
<dbReference type="EMBL" id="CP076751">
    <property type="protein sequence ID" value="QWW23848.1"/>
    <property type="molecule type" value="Genomic_DNA"/>
</dbReference>
<comment type="subcellular location">
    <subcellularLocation>
        <location evidence="1">Cell membrane</location>
        <topology evidence="1">Multi-pass membrane protein</topology>
    </subcellularLocation>
</comment>
<proteinExistence type="inferred from homology"/>
<evidence type="ECO:0000256" key="4">
    <source>
        <dbReference type="ARBA" id="ARBA00022448"/>
    </source>
</evidence>
<evidence type="ECO:0000256" key="9">
    <source>
        <dbReference type="ARBA" id="ARBA00022982"/>
    </source>
</evidence>
<keyword evidence="5" id="KW-1003">Cell membrane</keyword>
<dbReference type="VEuPathDB" id="FungiDB:CJJ07_004257"/>
<feature type="transmembrane region" description="Helical" evidence="16">
    <location>
        <begin position="411"/>
        <end position="428"/>
    </location>
</feature>
<name>A0A2H1A204_CANAR</name>
<dbReference type="PANTHER" id="PTHR32361">
    <property type="entry name" value="FERRIC/CUPRIC REDUCTASE TRANSMEMBRANE COMPONENT"/>
    <property type="match status" value="1"/>
</dbReference>
<dbReference type="InterPro" id="IPR017927">
    <property type="entry name" value="FAD-bd_FR_type"/>
</dbReference>
<feature type="transmembrane region" description="Helical" evidence="16">
    <location>
        <begin position="31"/>
        <end position="52"/>
    </location>
</feature>
<dbReference type="VEuPathDB" id="FungiDB:B9J08_001450"/>
<dbReference type="Pfam" id="PF08022">
    <property type="entry name" value="FAD_binding_8"/>
    <property type="match status" value="1"/>
</dbReference>
<dbReference type="CDD" id="cd06186">
    <property type="entry name" value="NOX_Duox_like_FAD_NADP"/>
    <property type="match status" value="1"/>
</dbReference>
<reference evidence="18" key="2">
    <citation type="submission" date="2017-11" db="EMBL/GenBank/DDBJ databases">
        <title>Candida auris genome assembly and annotation.</title>
        <authorList>
            <person name="Munoz J.F."/>
            <person name="Gade L.G."/>
            <person name="Chow N.A."/>
            <person name="Litvintseva A.P."/>
            <person name="Loparev V.N."/>
            <person name="Cuomo C.A."/>
        </authorList>
    </citation>
    <scope>NUCLEOTIDE SEQUENCE</scope>
    <source>
        <strain evidence="18">B8441</strain>
    </source>
</reference>
<evidence type="ECO:0000256" key="5">
    <source>
        <dbReference type="ARBA" id="ARBA00022475"/>
    </source>
</evidence>
<keyword evidence="13 16" id="KW-0472">Membrane</keyword>
<evidence type="ECO:0000256" key="7">
    <source>
        <dbReference type="ARBA" id="ARBA00022692"/>
    </source>
</evidence>
<comment type="similarity">
    <text evidence="2">Belongs to the ferric reductase (FRE) family.</text>
</comment>
<dbReference type="VEuPathDB" id="FungiDB:QG37_06416"/>
<reference evidence="19" key="3">
    <citation type="submission" date="2021-06" db="EMBL/GenBank/DDBJ databases">
        <title>Candida auris outbreak in lebanese hospital.</title>
        <authorList>
            <person name="Finianos M."/>
        </authorList>
    </citation>
    <scope>NUCLEOTIDE SEQUENCE</scope>
    <source>
        <strain evidence="19">CA7LBN</strain>
    </source>
</reference>
<feature type="transmembrane region" description="Helical" evidence="16">
    <location>
        <begin position="59"/>
        <end position="79"/>
    </location>
</feature>
<dbReference type="PROSITE" id="PS51384">
    <property type="entry name" value="FAD_FR"/>
    <property type="match status" value="1"/>
</dbReference>
<keyword evidence="11" id="KW-0560">Oxidoreductase</keyword>
<dbReference type="InterPro" id="IPR013121">
    <property type="entry name" value="Fe_red_NAD-bd_6"/>
</dbReference>
<evidence type="ECO:0000256" key="12">
    <source>
        <dbReference type="ARBA" id="ARBA00023065"/>
    </source>
</evidence>
<protein>
    <recommendedName>
        <fullName evidence="3">ferric-chelate reductase (NADPH)</fullName>
        <ecNumber evidence="3">1.16.1.9</ecNumber>
    </recommendedName>
</protein>
<keyword evidence="6" id="KW-0285">Flavoprotein</keyword>
<dbReference type="InterPro" id="IPR051410">
    <property type="entry name" value="Ferric/Cupric_Reductase"/>
</dbReference>
<dbReference type="GO" id="GO:0006826">
    <property type="term" value="P:iron ion transport"/>
    <property type="evidence" value="ECO:0007669"/>
    <property type="project" value="TreeGrafter"/>
</dbReference>
<feature type="transmembrane region" description="Helical" evidence="16">
    <location>
        <begin position="348"/>
        <end position="370"/>
    </location>
</feature>
<dbReference type="AlphaFoldDB" id="A0A2H1A204"/>
<dbReference type="OMA" id="DEVCCRD"/>
<comment type="catalytic activity">
    <reaction evidence="15">
        <text>2 a Fe(II)-siderophore + NADP(+) + H(+) = 2 a Fe(III)-siderophore + NADPH</text>
        <dbReference type="Rhea" id="RHEA:28795"/>
        <dbReference type="Rhea" id="RHEA-COMP:11342"/>
        <dbReference type="Rhea" id="RHEA-COMP:11344"/>
        <dbReference type="ChEBI" id="CHEBI:15378"/>
        <dbReference type="ChEBI" id="CHEBI:29033"/>
        <dbReference type="ChEBI" id="CHEBI:29034"/>
        <dbReference type="ChEBI" id="CHEBI:57783"/>
        <dbReference type="ChEBI" id="CHEBI:58349"/>
        <dbReference type="EC" id="1.16.1.9"/>
    </reaction>
</comment>
<evidence type="ECO:0000256" key="15">
    <source>
        <dbReference type="ARBA" id="ARBA00048483"/>
    </source>
</evidence>
<dbReference type="VEuPathDB" id="FungiDB:CJI96_0001195"/>
<evidence type="ECO:0000259" key="17">
    <source>
        <dbReference type="PROSITE" id="PS51384"/>
    </source>
</evidence>
<dbReference type="SFLD" id="SFLDG01168">
    <property type="entry name" value="Ferric_reductase_subgroup_(FRE"/>
    <property type="match status" value="1"/>
</dbReference>
<evidence type="ECO:0000256" key="13">
    <source>
        <dbReference type="ARBA" id="ARBA00023136"/>
    </source>
</evidence>
<evidence type="ECO:0000256" key="2">
    <source>
        <dbReference type="ARBA" id="ARBA00006278"/>
    </source>
</evidence>
<evidence type="ECO:0000256" key="8">
    <source>
        <dbReference type="ARBA" id="ARBA00022827"/>
    </source>
</evidence>
<evidence type="ECO:0000256" key="3">
    <source>
        <dbReference type="ARBA" id="ARBA00012668"/>
    </source>
</evidence>
<dbReference type="GO" id="GO:0015677">
    <property type="term" value="P:copper ion import"/>
    <property type="evidence" value="ECO:0007669"/>
    <property type="project" value="TreeGrafter"/>
</dbReference>
<dbReference type="SUPFAM" id="SSF52343">
    <property type="entry name" value="Ferredoxin reductase-like, C-terminal NADP-linked domain"/>
    <property type="match status" value="1"/>
</dbReference>
<dbReference type="VEuPathDB" id="FungiDB:CJJ09_003701"/>
<evidence type="ECO:0000256" key="16">
    <source>
        <dbReference type="SAM" id="Phobius"/>
    </source>
</evidence>
<dbReference type="GO" id="GO:0006879">
    <property type="term" value="P:intracellular iron ion homeostasis"/>
    <property type="evidence" value="ECO:0007669"/>
    <property type="project" value="TreeGrafter"/>
</dbReference>
<reference evidence="18" key="1">
    <citation type="journal article" date="2017" name="Clin. Infect. Dis.">
        <title>Simultaneous emergence of multidrug-resistant Candida auris on 3 continents confirmed by whole-genome sequencing and epidemiological analyses.</title>
        <authorList>
            <person name="Lockhart S.R."/>
            <person name="Etienne K.A."/>
            <person name="Vallabhaneni S."/>
            <person name="Farooqi J."/>
            <person name="Chowdhary A."/>
            <person name="Govender N.P."/>
            <person name="Colombo A.L."/>
            <person name="Calvo B."/>
            <person name="Cuomo C.A."/>
            <person name="Desjardins C.A."/>
            <person name="Berkow E.L."/>
            <person name="Castanheira M."/>
            <person name="Magobo R.E."/>
            <person name="Jabeen K."/>
            <person name="Asghar R.J."/>
            <person name="Meis J.F."/>
            <person name="Jackson B."/>
            <person name="Chiller T."/>
            <person name="Litvintseva A.P."/>
        </authorList>
    </citation>
    <scope>NUCLEOTIDE SEQUENCE [LARGE SCALE GENOMIC DNA]</scope>
    <source>
        <strain evidence="18">B8441</strain>
    </source>
</reference>
<keyword evidence="10 16" id="KW-1133">Transmembrane helix</keyword>
<evidence type="ECO:0000313" key="19">
    <source>
        <dbReference type="EMBL" id="QWW23848.1"/>
    </source>
</evidence>
<keyword evidence="12" id="KW-0406">Ion transport</keyword>
<dbReference type="EMBL" id="PEKT02000003">
    <property type="protein sequence ID" value="PIS56904.1"/>
    <property type="molecule type" value="Genomic_DNA"/>
</dbReference>
<evidence type="ECO:0000256" key="10">
    <source>
        <dbReference type="ARBA" id="ARBA00022989"/>
    </source>
</evidence>
<feature type="transmembrane region" description="Helical" evidence="16">
    <location>
        <begin position="382"/>
        <end position="404"/>
    </location>
</feature>
<dbReference type="Pfam" id="PF08030">
    <property type="entry name" value="NAD_binding_6"/>
    <property type="match status" value="1"/>
</dbReference>
<dbReference type="Pfam" id="PF01794">
    <property type="entry name" value="Ferric_reduct"/>
    <property type="match status" value="1"/>
</dbReference>
<dbReference type="Proteomes" id="UP000825438">
    <property type="component" value="Chromosome III"/>
</dbReference>
<dbReference type="InterPro" id="IPR013130">
    <property type="entry name" value="Fe3_Rdtase_TM_dom"/>
</dbReference>
<evidence type="ECO:0000313" key="18">
    <source>
        <dbReference type="EMBL" id="PIS56904.1"/>
    </source>
</evidence>
<feature type="transmembrane region" description="Helical" evidence="16">
    <location>
        <begin position="309"/>
        <end position="327"/>
    </location>
</feature>
<accession>A0A2H1A204</accession>
<dbReference type="VEuPathDB" id="FungiDB:CJI97_001154"/>
<organism evidence="18">
    <name type="scientific">Candidozyma auris</name>
    <name type="common">Yeast</name>
    <name type="synonym">Candida auris</name>
    <dbReference type="NCBI Taxonomy" id="498019"/>
    <lineage>
        <taxon>Eukaryota</taxon>
        <taxon>Fungi</taxon>
        <taxon>Dikarya</taxon>
        <taxon>Ascomycota</taxon>
        <taxon>Saccharomycotina</taxon>
        <taxon>Pichiomycetes</taxon>
        <taxon>Metschnikowiaceae</taxon>
        <taxon>Candidozyma</taxon>
    </lineage>
</organism>
<dbReference type="InterPro" id="IPR017938">
    <property type="entry name" value="Riboflavin_synthase-like_b-brl"/>
</dbReference>
<evidence type="ECO:0000256" key="1">
    <source>
        <dbReference type="ARBA" id="ARBA00004651"/>
    </source>
</evidence>
<feature type="domain" description="FAD-binding FR-type" evidence="17">
    <location>
        <begin position="458"/>
        <end position="565"/>
    </location>
</feature>
<dbReference type="PANTHER" id="PTHR32361:SF9">
    <property type="entry name" value="FERRIC REDUCTASE TRANSMEMBRANE COMPONENT 3-RELATED"/>
    <property type="match status" value="1"/>
</dbReference>
<dbReference type="Gene3D" id="3.40.50.80">
    <property type="entry name" value="Nucleotide-binding domain of ferredoxin-NADP reductase (FNR) module"/>
    <property type="match status" value="1"/>
</dbReference>
<dbReference type="EC" id="1.16.1.9" evidence="3"/>
<dbReference type="InterPro" id="IPR039261">
    <property type="entry name" value="FNR_nucleotide-bd"/>
</dbReference>
<keyword evidence="8" id="KW-0274">FAD</keyword>
<keyword evidence="4" id="KW-0813">Transport</keyword>
<feature type="transmembrane region" description="Helical" evidence="16">
    <location>
        <begin position="269"/>
        <end position="289"/>
    </location>
</feature>
<evidence type="ECO:0000256" key="11">
    <source>
        <dbReference type="ARBA" id="ARBA00023002"/>
    </source>
</evidence>
<dbReference type="SUPFAM" id="SSF63380">
    <property type="entry name" value="Riboflavin synthase domain-like"/>
    <property type="match status" value="1"/>
</dbReference>
<dbReference type="GO" id="GO:0052851">
    <property type="term" value="F:ferric-chelate reductase (NADPH) activity"/>
    <property type="evidence" value="ECO:0007669"/>
    <property type="project" value="UniProtKB-EC"/>
</dbReference>
<keyword evidence="14" id="KW-0325">Glycoprotein</keyword>
<dbReference type="SFLD" id="SFLDS00052">
    <property type="entry name" value="Ferric_Reductase_Domain"/>
    <property type="match status" value="1"/>
</dbReference>
<keyword evidence="7 16" id="KW-0812">Transmembrane</keyword>
<evidence type="ECO:0000256" key="6">
    <source>
        <dbReference type="ARBA" id="ARBA00022630"/>
    </source>
</evidence>
<gene>
    <name evidence="18" type="ORF">B9J08_001450</name>
    <name evidence="19" type="ORF">CA7LBN_002682</name>
</gene>
<dbReference type="InterPro" id="IPR013112">
    <property type="entry name" value="FAD-bd_8"/>
</dbReference>